<dbReference type="RefSeq" id="WP_057851833.1">
    <property type="nucleotide sequence ID" value="NZ_LLXX01000119.1"/>
</dbReference>
<dbReference type="InterPro" id="IPR011032">
    <property type="entry name" value="GroES-like_sf"/>
</dbReference>
<dbReference type="AlphaFoldDB" id="A0A0R3LVR7"/>
<dbReference type="InterPro" id="IPR013149">
    <property type="entry name" value="ADH-like_C"/>
</dbReference>
<dbReference type="SUPFAM" id="SSF50129">
    <property type="entry name" value="GroES-like"/>
    <property type="match status" value="1"/>
</dbReference>
<evidence type="ECO:0000313" key="5">
    <source>
        <dbReference type="Proteomes" id="UP000051913"/>
    </source>
</evidence>
<dbReference type="InterPro" id="IPR036291">
    <property type="entry name" value="NAD(P)-bd_dom_sf"/>
</dbReference>
<dbReference type="OrthoDB" id="9809185at2"/>
<dbReference type="InterPro" id="IPR013154">
    <property type="entry name" value="ADH-like_N"/>
</dbReference>
<feature type="domain" description="Alcohol dehydrogenase-like C-terminal" evidence="2">
    <location>
        <begin position="174"/>
        <end position="319"/>
    </location>
</feature>
<dbReference type="PANTHER" id="PTHR43189">
    <property type="entry name" value="ZINC-TYPE ALCOHOL DEHYDROGENASE-LIKE PROTEIN C1198.01-RELATED"/>
    <property type="match status" value="1"/>
</dbReference>
<reference evidence="4 5" key="1">
    <citation type="submission" date="2014-03" db="EMBL/GenBank/DDBJ databases">
        <title>Bradyrhizobium valentinum sp. nov., isolated from effective nodules of Lupinus mariae-josephae, a lupine endemic of basic-lime soils in Eastern Spain.</title>
        <authorList>
            <person name="Duran D."/>
            <person name="Rey L."/>
            <person name="Navarro A."/>
            <person name="Busquets A."/>
            <person name="Imperial J."/>
            <person name="Ruiz-Argueso T."/>
        </authorList>
    </citation>
    <scope>NUCLEOTIDE SEQUENCE [LARGE SCALE GENOMIC DNA]</scope>
    <source>
        <strain evidence="4 5">LmjM3</strain>
    </source>
</reference>
<dbReference type="STRING" id="1518501.CQ10_10860"/>
<evidence type="ECO:0000256" key="1">
    <source>
        <dbReference type="ARBA" id="ARBA00023002"/>
    </source>
</evidence>
<dbReference type="Pfam" id="PF08240">
    <property type="entry name" value="ADH_N"/>
    <property type="match status" value="1"/>
</dbReference>
<dbReference type="EMBL" id="LLXX01000119">
    <property type="protein sequence ID" value="KRR05045.1"/>
    <property type="molecule type" value="Genomic_DNA"/>
</dbReference>
<comment type="caution">
    <text evidence="4">The sequence shown here is derived from an EMBL/GenBank/DDBJ whole genome shotgun (WGS) entry which is preliminary data.</text>
</comment>
<sequence length="360" mass="38194">MRAAIFRSGEIVVDEMPEPKPGAGMVLVKSLACGICGSDLHARKHAHRMVELAKHFPGRKPMDLSRDVVFGHEFCCEVLDYGPGTTSKFKPGTRVCSLPALLTADGPQGIGYSNDNIGAYAERMLLSEALLLEVPNGLAAEHAALTEPLAVGVHAVAKANIRGGEVPLVIGCGPVGLAVIAALKIRGLHPIVAADYSPARRALAEKLGADVVVDPARSQPYATWAEHAQMSPEEKAARPPLQALLPALKPALIFECVGVPGLIQQVFEGAPRDARIVVVGVCMETDRSEPMLGILKELNVQYVLGYTPEEFAYSLRLVAEGQVDAASMVTASVGIDGVAKAFADLANPEAHTKIIVEPWR</sequence>
<dbReference type="Gene3D" id="3.40.50.720">
    <property type="entry name" value="NAD(P)-binding Rossmann-like Domain"/>
    <property type="match status" value="1"/>
</dbReference>
<dbReference type="CDD" id="cd08262">
    <property type="entry name" value="Zn_ADH8"/>
    <property type="match status" value="1"/>
</dbReference>
<organism evidence="4 5">
    <name type="scientific">Bradyrhizobium valentinum</name>
    <dbReference type="NCBI Taxonomy" id="1518501"/>
    <lineage>
        <taxon>Bacteria</taxon>
        <taxon>Pseudomonadati</taxon>
        <taxon>Pseudomonadota</taxon>
        <taxon>Alphaproteobacteria</taxon>
        <taxon>Hyphomicrobiales</taxon>
        <taxon>Nitrobacteraceae</taxon>
        <taxon>Bradyrhizobium</taxon>
    </lineage>
</organism>
<dbReference type="SUPFAM" id="SSF51735">
    <property type="entry name" value="NAD(P)-binding Rossmann-fold domains"/>
    <property type="match status" value="1"/>
</dbReference>
<accession>A0A0R3LVR7</accession>
<dbReference type="Pfam" id="PF00107">
    <property type="entry name" value="ADH_zinc_N"/>
    <property type="match status" value="1"/>
</dbReference>
<evidence type="ECO:0000259" key="2">
    <source>
        <dbReference type="Pfam" id="PF00107"/>
    </source>
</evidence>
<feature type="domain" description="Alcohol dehydrogenase-like N-terminal" evidence="3">
    <location>
        <begin position="23"/>
        <end position="135"/>
    </location>
</feature>
<dbReference type="GO" id="GO:0016491">
    <property type="term" value="F:oxidoreductase activity"/>
    <property type="evidence" value="ECO:0007669"/>
    <property type="project" value="UniProtKB-KW"/>
</dbReference>
<name>A0A0R3LVR7_9BRAD</name>
<dbReference type="Gene3D" id="3.90.180.10">
    <property type="entry name" value="Medium-chain alcohol dehydrogenases, catalytic domain"/>
    <property type="match status" value="1"/>
</dbReference>
<proteinExistence type="predicted"/>
<dbReference type="PANTHER" id="PTHR43189:SF1">
    <property type="entry name" value="ZINC-TYPE ALCOHOL DEHYDROGENASE-LIKE PROTEIN C1198.01"/>
    <property type="match status" value="1"/>
</dbReference>
<evidence type="ECO:0000259" key="3">
    <source>
        <dbReference type="Pfam" id="PF08240"/>
    </source>
</evidence>
<keyword evidence="1" id="KW-0560">Oxidoreductase</keyword>
<dbReference type="Proteomes" id="UP000051913">
    <property type="component" value="Unassembled WGS sequence"/>
</dbReference>
<keyword evidence="5" id="KW-1185">Reference proteome</keyword>
<evidence type="ECO:0000313" key="4">
    <source>
        <dbReference type="EMBL" id="KRR05045.1"/>
    </source>
</evidence>
<gene>
    <name evidence="4" type="ORF">CP49_00160</name>
</gene>
<protein>
    <submittedName>
        <fullName evidence="4">Alcohol dehydrogenase</fullName>
    </submittedName>
</protein>